<evidence type="ECO:0000256" key="1">
    <source>
        <dbReference type="ARBA" id="ARBA00006247"/>
    </source>
</evidence>
<dbReference type="VEuPathDB" id="FungiDB:MCYG_02724"/>
<name>C5FGM0_ARTOC</name>
<gene>
    <name evidence="3" type="ORF">MCYG_02724</name>
</gene>
<dbReference type="EMBL" id="DS995702">
    <property type="protein sequence ID" value="EEQ29905.1"/>
    <property type="molecule type" value="Genomic_DNA"/>
</dbReference>
<dbReference type="SUPFAM" id="SSF55031">
    <property type="entry name" value="Bacterial exopeptidase dimerisation domain"/>
    <property type="match status" value="1"/>
</dbReference>
<comment type="similarity">
    <text evidence="1 2">Belongs to the peptidase M20A family.</text>
</comment>
<dbReference type="Proteomes" id="UP000002035">
    <property type="component" value="Unassembled WGS sequence"/>
</dbReference>
<proteinExistence type="inferred from homology"/>
<dbReference type="InterPro" id="IPR052030">
    <property type="entry name" value="Peptidase_M20/M20A_hydrolases"/>
</dbReference>
<dbReference type="Pfam" id="PF01546">
    <property type="entry name" value="Peptidase_M20"/>
    <property type="match status" value="1"/>
</dbReference>
<dbReference type="PIRSF" id="PIRSF037226">
    <property type="entry name" value="Amidohydrolase_ACY1L2_prd"/>
    <property type="match status" value="1"/>
</dbReference>
<dbReference type="InterPro" id="IPR036264">
    <property type="entry name" value="Bact_exopeptidase_dim_dom"/>
</dbReference>
<dbReference type="InterPro" id="IPR017144">
    <property type="entry name" value="Xaa-Arg_dipeptidase"/>
</dbReference>
<dbReference type="SUPFAM" id="SSF53187">
    <property type="entry name" value="Zn-dependent exopeptidases"/>
    <property type="match status" value="1"/>
</dbReference>
<dbReference type="NCBIfam" id="TIGR01891">
    <property type="entry name" value="amidohydrolases"/>
    <property type="match status" value="1"/>
</dbReference>
<dbReference type="AlphaFoldDB" id="C5FGM0"/>
<dbReference type="GeneID" id="9223002"/>
<dbReference type="RefSeq" id="XP_002849790.1">
    <property type="nucleotide sequence ID" value="XM_002849744.1"/>
</dbReference>
<dbReference type="eggNOG" id="ENOG502QQPD">
    <property type="taxonomic scope" value="Eukaryota"/>
</dbReference>
<evidence type="ECO:0000256" key="2">
    <source>
        <dbReference type="PIRNR" id="PIRNR037226"/>
    </source>
</evidence>
<dbReference type="STRING" id="554155.C5FGM0"/>
<evidence type="ECO:0000313" key="3">
    <source>
        <dbReference type="EMBL" id="EEQ29905.1"/>
    </source>
</evidence>
<keyword evidence="4" id="KW-1185">Reference proteome</keyword>
<dbReference type="InterPro" id="IPR002933">
    <property type="entry name" value="Peptidase_M20"/>
</dbReference>
<evidence type="ECO:0000313" key="4">
    <source>
        <dbReference type="Proteomes" id="UP000002035"/>
    </source>
</evidence>
<dbReference type="OMA" id="VSLMMHP"/>
<dbReference type="GO" id="GO:0016805">
    <property type="term" value="F:dipeptidase activity"/>
    <property type="evidence" value="ECO:0007669"/>
    <property type="project" value="InterPro"/>
</dbReference>
<dbReference type="HOGENOM" id="CLU_031812_1_2_1"/>
<dbReference type="CDD" id="cd05672">
    <property type="entry name" value="M20_ACY1L2-like"/>
    <property type="match status" value="1"/>
</dbReference>
<organism evidence="3 4">
    <name type="scientific">Arthroderma otae (strain ATCC MYA-4605 / CBS 113480)</name>
    <name type="common">Microsporum canis</name>
    <dbReference type="NCBI Taxonomy" id="554155"/>
    <lineage>
        <taxon>Eukaryota</taxon>
        <taxon>Fungi</taxon>
        <taxon>Dikarya</taxon>
        <taxon>Ascomycota</taxon>
        <taxon>Pezizomycotina</taxon>
        <taxon>Eurotiomycetes</taxon>
        <taxon>Eurotiomycetidae</taxon>
        <taxon>Onygenales</taxon>
        <taxon>Arthrodermataceae</taxon>
        <taxon>Microsporum</taxon>
    </lineage>
</organism>
<dbReference type="PANTHER" id="PTHR30575">
    <property type="entry name" value="PEPTIDASE M20"/>
    <property type="match status" value="1"/>
</dbReference>
<sequence length="403" mass="43498">MPLPQLAVRRCVFTSVDILKRDIHDHPETAYKEHHAHDAICDFLEELGFKPTRHAYGLETAFEVLAGEGPGRCINFNAEYDALPRLGHACGHNLISTASVTAFVALVYAIKKFGIKGRAQLLGTPAEEAGGGKIDLLNAGAYTLPDVSLMIHPMSDDKYLKDGAIGSGGTTSLASYTIMCTYEGVSAHAAASPWEGTNALDAVVASYNNVSMLRQQIRPEERIHGAIMQAPKITNAIPEHTKIGYTVRSPTVEATKRLGERVCKCLEAGAMATGCKISLEQDPIYADFRVNKPLCSAFQKDMWLQGEKVLESEDERMAGSTDQGNVSHELPALHAYIGIPTDKSVNVHTRGFEAAAATQIANDRAIKAGKAMAMTGFSLLVDDGLYGRVSADFKNTTSRLSCI</sequence>
<dbReference type="Gene3D" id="3.40.630.10">
    <property type="entry name" value="Zn peptidases"/>
    <property type="match status" value="1"/>
</dbReference>
<protein>
    <recommendedName>
        <fullName evidence="2">Peptidase M20 domain-containing protein 2</fullName>
    </recommendedName>
</protein>
<dbReference type="PANTHER" id="PTHR30575:SF8">
    <property type="entry name" value="PEPTIDASE M20 DOMAIN-CONTAINING PROTEIN 2"/>
    <property type="match status" value="1"/>
</dbReference>
<dbReference type="InterPro" id="IPR017439">
    <property type="entry name" value="Amidohydrolase"/>
</dbReference>
<dbReference type="Gene3D" id="3.30.70.360">
    <property type="match status" value="1"/>
</dbReference>
<reference evidence="4" key="1">
    <citation type="journal article" date="2012" name="MBio">
        <title>Comparative genome analysis of Trichophyton rubrum and related dermatophytes reveals candidate genes involved in infection.</title>
        <authorList>
            <person name="Martinez D.A."/>
            <person name="Oliver B.G."/>
            <person name="Graeser Y."/>
            <person name="Goldberg J.M."/>
            <person name="Li W."/>
            <person name="Martinez-Rossi N.M."/>
            <person name="Monod M."/>
            <person name="Shelest E."/>
            <person name="Barton R.C."/>
            <person name="Birch E."/>
            <person name="Brakhage A.A."/>
            <person name="Chen Z."/>
            <person name="Gurr S.J."/>
            <person name="Heiman D."/>
            <person name="Heitman J."/>
            <person name="Kosti I."/>
            <person name="Rossi A."/>
            <person name="Saif S."/>
            <person name="Samalova M."/>
            <person name="Saunders C.W."/>
            <person name="Shea T."/>
            <person name="Summerbell R.C."/>
            <person name="Xu J."/>
            <person name="Young S."/>
            <person name="Zeng Q."/>
            <person name="Birren B.W."/>
            <person name="Cuomo C.A."/>
            <person name="White T.C."/>
        </authorList>
    </citation>
    <scope>NUCLEOTIDE SEQUENCE [LARGE SCALE GENOMIC DNA]</scope>
    <source>
        <strain evidence="4">ATCC MYA-4605 / CBS 113480</strain>
    </source>
</reference>
<dbReference type="OrthoDB" id="6119954at2759"/>
<accession>C5FGM0</accession>
<dbReference type="FunFam" id="3.30.70.360:FF:000004">
    <property type="entry name" value="Peptidase M20 domain-containing protein 2"/>
    <property type="match status" value="1"/>
</dbReference>